<evidence type="ECO:0000313" key="1">
    <source>
        <dbReference type="EMBL" id="CDR94028.1"/>
    </source>
</evidence>
<dbReference type="Proteomes" id="UP000033188">
    <property type="component" value="Chromosome 1"/>
</dbReference>
<dbReference type="KEGG" id="bbig:BBBOND_0103420"/>
<reference evidence="2" key="1">
    <citation type="journal article" date="2014" name="Nucleic Acids Res.">
        <title>The evolutionary dynamics of variant antigen genes in Babesia reveal a history of genomic innovation underlying host-parasite interaction.</title>
        <authorList>
            <person name="Jackson A.P."/>
            <person name="Otto T.D."/>
            <person name="Darby A."/>
            <person name="Ramaprasad A."/>
            <person name="Xia D."/>
            <person name="Echaide I.E."/>
            <person name="Farber M."/>
            <person name="Gahlot S."/>
            <person name="Gamble J."/>
            <person name="Gupta D."/>
            <person name="Gupta Y."/>
            <person name="Jackson L."/>
            <person name="Malandrin L."/>
            <person name="Malas T.B."/>
            <person name="Moussa E."/>
            <person name="Nair M."/>
            <person name="Reid A.J."/>
            <person name="Sanders M."/>
            <person name="Sharma J."/>
            <person name="Tracey A."/>
            <person name="Quail M.A."/>
            <person name="Weir W."/>
            <person name="Wastling J.M."/>
            <person name="Hall N."/>
            <person name="Willadsen P."/>
            <person name="Lingelbach K."/>
            <person name="Shiels B."/>
            <person name="Tait A."/>
            <person name="Berriman M."/>
            <person name="Allred D.R."/>
            <person name="Pain A."/>
        </authorList>
    </citation>
    <scope>NUCLEOTIDE SEQUENCE [LARGE SCALE GENOMIC DNA]</scope>
    <source>
        <strain evidence="2">Bond</strain>
    </source>
</reference>
<protein>
    <submittedName>
        <fullName evidence="1">Uncharacterized protein</fullName>
    </submittedName>
</protein>
<proteinExistence type="predicted"/>
<dbReference type="OrthoDB" id="10628435at2759"/>
<dbReference type="EMBL" id="LK391707">
    <property type="protein sequence ID" value="CDR94028.1"/>
    <property type="molecule type" value="Genomic_DNA"/>
</dbReference>
<dbReference type="VEuPathDB" id="PiroplasmaDB:BBBOND_0103420"/>
<accession>A0A061D030</accession>
<dbReference type="RefSeq" id="XP_012766214.1">
    <property type="nucleotide sequence ID" value="XM_012910760.1"/>
</dbReference>
<sequence length="246" mass="26083">MVHSNACSLALYSEVVPASGGITLSVASLVARGTGQRSVTLASRFWLMLQNTLMVTLACIDVNCVAAPTTESLFNSIAAFTLNGSTALPDMRYVMSVNSPSMGVNESTRDFSNSEVSTLWCRLQKSSTGTFGTFPRRLLITIPSLSASLTGGDPRRKLLTWMCPSTVTLLYVSSAPRTADSFSTTSTNISLPRVEPPASGRCETTLGSVIGYAKALERIPTCRNFTNAGAKLTTGRECVAGMTATL</sequence>
<name>A0A061D030_BABBI</name>
<organism evidence="1 2">
    <name type="scientific">Babesia bigemina</name>
    <dbReference type="NCBI Taxonomy" id="5866"/>
    <lineage>
        <taxon>Eukaryota</taxon>
        <taxon>Sar</taxon>
        <taxon>Alveolata</taxon>
        <taxon>Apicomplexa</taxon>
        <taxon>Aconoidasida</taxon>
        <taxon>Piroplasmida</taxon>
        <taxon>Babesiidae</taxon>
        <taxon>Babesia</taxon>
    </lineage>
</organism>
<evidence type="ECO:0000313" key="2">
    <source>
        <dbReference type="Proteomes" id="UP000033188"/>
    </source>
</evidence>
<keyword evidence="2" id="KW-1185">Reference proteome</keyword>
<gene>
    <name evidence="1" type="ORF">BBBOND_0103420</name>
</gene>
<dbReference type="AlphaFoldDB" id="A0A061D030"/>
<dbReference type="GeneID" id="24562569"/>